<feature type="transmembrane region" description="Helical" evidence="5">
    <location>
        <begin position="99"/>
        <end position="122"/>
    </location>
</feature>
<dbReference type="EMBL" id="CP022415">
    <property type="protein sequence ID" value="ASM73662.1"/>
    <property type="molecule type" value="Genomic_DNA"/>
</dbReference>
<feature type="transmembrane region" description="Helical" evidence="5">
    <location>
        <begin position="128"/>
        <end position="147"/>
    </location>
</feature>
<evidence type="ECO:0000313" key="7">
    <source>
        <dbReference type="EMBL" id="ASM73662.1"/>
    </source>
</evidence>
<feature type="domain" description="Major facilitator superfamily (MFS) profile" evidence="6">
    <location>
        <begin position="31"/>
        <end position="473"/>
    </location>
</feature>
<feature type="transmembrane region" description="Helical" evidence="5">
    <location>
        <begin position="30"/>
        <end position="53"/>
    </location>
</feature>
<proteinExistence type="predicted"/>
<dbReference type="Pfam" id="PF07690">
    <property type="entry name" value="MFS_1"/>
    <property type="match status" value="1"/>
</dbReference>
<dbReference type="Proteomes" id="UP000199754">
    <property type="component" value="Chromosome"/>
</dbReference>
<dbReference type="PROSITE" id="PS50850">
    <property type="entry name" value="MFS"/>
    <property type="match status" value="1"/>
</dbReference>
<protein>
    <submittedName>
        <fullName evidence="7">Multidrug resistance protein B</fullName>
    </submittedName>
</protein>
<dbReference type="STRING" id="1402135.SAMN05444149_104517"/>
<sequence length="473" mass="49010">MTQIPDTSTPHVVSDAYVSWREFLGSGHTAALVLVSLAVMLHAADSLIVATMLPSIVSDINGASLVGLSVSLYEMGSIVAGAASAILTMRMGLRHPMALAAGMFGLGCLLSAASPTMTLFLAGRTLQGLGGGGLVAMCFIAIGVLFPRRYAARALAVVSTIWGVSAFLGPLVGGVFVAYATWRWGFICFGAVAFGLGAWVFLRQHDQPPLQTAGQVFPFRRLGLLCLAILLVAASGVNIALLRSGLMILCGVAALVLFVRLDARAGDNRMLPLRPFDLRTPIGAALVMIVTLSMATIAIAAFGPLLITAIHQAPALTVGYVVSCGSVGWTLTAILVSGLSERTDRLMIALGMGLVAASVPAMLYAVPHGSLWLIALIALVEGGGFGMAWTFVLRRTEALAAPAEVQRVAGAIPTVQRLGYALGAVYVGLVANAAGILTMTTGPSAIQVAEWVYIACLPLAALGLVATVAFVRR</sequence>
<evidence type="ECO:0000256" key="3">
    <source>
        <dbReference type="ARBA" id="ARBA00022989"/>
    </source>
</evidence>
<keyword evidence="4 5" id="KW-0472">Membrane</keyword>
<feature type="transmembrane region" description="Helical" evidence="5">
    <location>
        <begin position="284"/>
        <end position="307"/>
    </location>
</feature>
<name>A0A221K3S9_9RHOB</name>
<feature type="transmembrane region" description="Helical" evidence="5">
    <location>
        <begin position="418"/>
        <end position="439"/>
    </location>
</feature>
<dbReference type="AlphaFoldDB" id="A0A221K3S9"/>
<dbReference type="GO" id="GO:0005886">
    <property type="term" value="C:plasma membrane"/>
    <property type="evidence" value="ECO:0007669"/>
    <property type="project" value="TreeGrafter"/>
</dbReference>
<evidence type="ECO:0000259" key="6">
    <source>
        <dbReference type="PROSITE" id="PS50850"/>
    </source>
</evidence>
<feature type="transmembrane region" description="Helical" evidence="5">
    <location>
        <begin position="222"/>
        <end position="240"/>
    </location>
</feature>
<feature type="transmembrane region" description="Helical" evidence="5">
    <location>
        <begin position="346"/>
        <end position="365"/>
    </location>
</feature>
<dbReference type="InterPro" id="IPR011701">
    <property type="entry name" value="MFS"/>
</dbReference>
<evidence type="ECO:0000256" key="2">
    <source>
        <dbReference type="ARBA" id="ARBA00022692"/>
    </source>
</evidence>
<dbReference type="PANTHER" id="PTHR23501:SF154">
    <property type="entry name" value="MULTIDRUG-EFFLUX TRANSPORTER RV1634-RELATED"/>
    <property type="match status" value="1"/>
</dbReference>
<gene>
    <name evidence="7" type="primary">emrB</name>
    <name evidence="7" type="ORF">SULPSESMR1_02881</name>
</gene>
<dbReference type="GO" id="GO:0022857">
    <property type="term" value="F:transmembrane transporter activity"/>
    <property type="evidence" value="ECO:0007669"/>
    <property type="project" value="InterPro"/>
</dbReference>
<organism evidence="7 8">
    <name type="scientific">Pseudosulfitobacter pseudonitzschiae</name>
    <dbReference type="NCBI Taxonomy" id="1402135"/>
    <lineage>
        <taxon>Bacteria</taxon>
        <taxon>Pseudomonadati</taxon>
        <taxon>Pseudomonadota</taxon>
        <taxon>Alphaproteobacteria</taxon>
        <taxon>Rhodobacterales</taxon>
        <taxon>Roseobacteraceae</taxon>
        <taxon>Pseudosulfitobacter</taxon>
    </lineage>
</organism>
<feature type="transmembrane region" description="Helical" evidence="5">
    <location>
        <begin position="319"/>
        <end position="339"/>
    </location>
</feature>
<accession>A0A221K3S9</accession>
<dbReference type="PANTHER" id="PTHR23501">
    <property type="entry name" value="MAJOR FACILITATOR SUPERFAMILY"/>
    <property type="match status" value="1"/>
</dbReference>
<dbReference type="Gene3D" id="1.20.1250.20">
    <property type="entry name" value="MFS general substrate transporter like domains"/>
    <property type="match status" value="2"/>
</dbReference>
<comment type="subcellular location">
    <subcellularLocation>
        <location evidence="1">Membrane</location>
        <topology evidence="1">Multi-pass membrane protein</topology>
    </subcellularLocation>
</comment>
<feature type="transmembrane region" description="Helical" evidence="5">
    <location>
        <begin position="154"/>
        <end position="178"/>
    </location>
</feature>
<feature type="transmembrane region" description="Helical" evidence="5">
    <location>
        <begin position="451"/>
        <end position="471"/>
    </location>
</feature>
<dbReference type="SUPFAM" id="SSF103473">
    <property type="entry name" value="MFS general substrate transporter"/>
    <property type="match status" value="1"/>
</dbReference>
<dbReference type="InterPro" id="IPR020846">
    <property type="entry name" value="MFS_dom"/>
</dbReference>
<keyword evidence="2 5" id="KW-0812">Transmembrane</keyword>
<evidence type="ECO:0000256" key="4">
    <source>
        <dbReference type="ARBA" id="ARBA00023136"/>
    </source>
</evidence>
<feature type="transmembrane region" description="Helical" evidence="5">
    <location>
        <begin position="246"/>
        <end position="263"/>
    </location>
</feature>
<dbReference type="KEGG" id="spse:SULPSESMR1_02881"/>
<evidence type="ECO:0000256" key="5">
    <source>
        <dbReference type="SAM" id="Phobius"/>
    </source>
</evidence>
<feature type="transmembrane region" description="Helical" evidence="5">
    <location>
        <begin position="65"/>
        <end position="87"/>
    </location>
</feature>
<dbReference type="InterPro" id="IPR036259">
    <property type="entry name" value="MFS_trans_sf"/>
</dbReference>
<keyword evidence="3 5" id="KW-1133">Transmembrane helix</keyword>
<dbReference type="OrthoDB" id="9812221at2"/>
<feature type="transmembrane region" description="Helical" evidence="5">
    <location>
        <begin position="371"/>
        <end position="392"/>
    </location>
</feature>
<keyword evidence="8" id="KW-1185">Reference proteome</keyword>
<evidence type="ECO:0000256" key="1">
    <source>
        <dbReference type="ARBA" id="ARBA00004141"/>
    </source>
</evidence>
<dbReference type="RefSeq" id="WP_089421413.1">
    <property type="nucleotide sequence ID" value="NZ_CP022415.1"/>
</dbReference>
<evidence type="ECO:0000313" key="8">
    <source>
        <dbReference type="Proteomes" id="UP000199754"/>
    </source>
</evidence>
<reference evidence="7 8" key="1">
    <citation type="submission" date="2017-07" db="EMBL/GenBank/DDBJ databases">
        <title>Genome Sequence of Sulfitobacter pseudonitzschiae Strain SMR1 Isolated from a culture of the Diatom Skeletonema marinoi.</title>
        <authorList>
            <person name="Topel M."/>
            <person name="Pinder M.I.M."/>
            <person name="Johansson O.N."/>
            <person name="Kourtchenko O."/>
            <person name="Godhe A."/>
            <person name="Clarke A.K."/>
        </authorList>
    </citation>
    <scope>NUCLEOTIDE SEQUENCE [LARGE SCALE GENOMIC DNA]</scope>
    <source>
        <strain evidence="7 8">SMR1</strain>
    </source>
</reference>
<feature type="transmembrane region" description="Helical" evidence="5">
    <location>
        <begin position="184"/>
        <end position="202"/>
    </location>
</feature>